<sequence>MVTVSVIRGSLVKKYVVKDGSVRVEPDYNVMKMYIDNHTIVWDGFDLIIITTNGNVAYVYIKPIDDEPIAVAVSDVHRVKTMKGSNVVVAVGI</sequence>
<dbReference type="RefSeq" id="YP_009237222.1">
    <property type="nucleotide sequence ID" value="NC_029548.1"/>
</dbReference>
<name>A0A140F3J2_PFV1</name>
<evidence type="ECO:0000313" key="2">
    <source>
        <dbReference type="Proteomes" id="UP000202991"/>
    </source>
</evidence>
<dbReference type="EMBL" id="KU307456">
    <property type="protein sequence ID" value="AML61152.1"/>
    <property type="molecule type" value="Genomic_DNA"/>
</dbReference>
<keyword evidence="2" id="KW-1185">Reference proteome</keyword>
<evidence type="ECO:0000313" key="1">
    <source>
        <dbReference type="EMBL" id="AML61152.1"/>
    </source>
</evidence>
<accession>A0A140F3J2</accession>
<proteinExistence type="predicted"/>
<dbReference type="GeneID" id="30313558"/>
<reference evidence="1 2" key="1">
    <citation type="journal article" date="2016" name="Proc. Natl. Acad. Sci. U.S.A.">
        <title>A virus of hyperthermophilic archaea with a unique architecture among DNA viruses.</title>
        <authorList>
            <person name="Rensen E.I."/>
            <person name="Mochizuki T."/>
            <person name="Quemin E."/>
            <person name="Schouten S."/>
            <person name="Krupovic M."/>
            <person name="Prangishvili D."/>
        </authorList>
    </citation>
    <scope>NUCLEOTIDE SEQUENCE [LARGE SCALE GENOMIC DNA]</scope>
    <source>
        <strain evidence="1">1</strain>
    </source>
</reference>
<protein>
    <submittedName>
        <fullName evidence="1">Uncharacterized protein</fullName>
    </submittedName>
</protein>
<dbReference type="Proteomes" id="UP000202991">
    <property type="component" value="Segment"/>
</dbReference>
<organism evidence="1 2">
    <name type="scientific">Pyrobaculum filamentous virus 1</name>
    <name type="common">PFV1</name>
    <dbReference type="NCBI Taxonomy" id="1805492"/>
    <lineage>
        <taxon>Viruses</taxon>
        <taxon>Adnaviria</taxon>
        <taxon>Zilligvirae</taxon>
        <taxon>Taleaviricota</taxon>
        <taxon>Tokiviricetes</taxon>
        <taxon>Primavirales</taxon>
        <taxon>Tristromaviridae</taxon>
        <taxon>Alphatristromavirus</taxon>
        <taxon>Alphatristromavirus pozzuoliense</taxon>
    </lineage>
</organism>
<dbReference type="KEGG" id="vg:30313558"/>